<evidence type="ECO:0000259" key="6">
    <source>
        <dbReference type="SMART" id="SM00846"/>
    </source>
</evidence>
<organism evidence="7 8">
    <name type="scientific">Mesorhabditis spiculigera</name>
    <dbReference type="NCBI Taxonomy" id="96644"/>
    <lineage>
        <taxon>Eukaryota</taxon>
        <taxon>Metazoa</taxon>
        <taxon>Ecdysozoa</taxon>
        <taxon>Nematoda</taxon>
        <taxon>Chromadorea</taxon>
        <taxon>Rhabditida</taxon>
        <taxon>Rhabditina</taxon>
        <taxon>Rhabditomorpha</taxon>
        <taxon>Rhabditoidea</taxon>
        <taxon>Rhabditidae</taxon>
        <taxon>Mesorhabditinae</taxon>
        <taxon>Mesorhabditis</taxon>
    </lineage>
</organism>
<comment type="subcellular location">
    <subcellularLocation>
        <location evidence="1">Nucleus</location>
    </subcellularLocation>
</comment>
<dbReference type="InterPro" id="IPR001647">
    <property type="entry name" value="HTH_TetR"/>
</dbReference>
<feature type="domain" description="Glyceraldehyde 3-phosphate dehydrogenase NAD(P) binding" evidence="6">
    <location>
        <begin position="257"/>
        <end position="332"/>
    </location>
</feature>
<keyword evidence="4" id="KW-0804">Transcription</keyword>
<dbReference type="PANTHER" id="PTHR47506:SF3">
    <property type="entry name" value="HTH-TYPE TRANSCRIPTIONAL REGULATOR LMRA"/>
    <property type="match status" value="1"/>
</dbReference>
<dbReference type="EMBL" id="CATQJA010000002">
    <property type="protein sequence ID" value="CAJ0557308.1"/>
    <property type="molecule type" value="Genomic_DNA"/>
</dbReference>
<evidence type="ECO:0000313" key="7">
    <source>
        <dbReference type="EMBL" id="CAJ0557308.1"/>
    </source>
</evidence>
<dbReference type="SUPFAM" id="SSF46689">
    <property type="entry name" value="Homeodomain-like"/>
    <property type="match status" value="1"/>
</dbReference>
<proteinExistence type="predicted"/>
<dbReference type="Gene3D" id="3.40.50.720">
    <property type="entry name" value="NAD(P)-binding Rossmann-like Domain"/>
    <property type="match status" value="1"/>
</dbReference>
<evidence type="ECO:0000256" key="5">
    <source>
        <dbReference type="SAM" id="MobiDB-lite"/>
    </source>
</evidence>
<sequence length="332" mass="35383">MPRPERQRCSGRSPHNRPAGLLVEPTLRLYILVVTADCELRGPADGCDGRAVVERGYAATSPRDVMTRAGAGQGSMYHHFSGKHELAVQALSAVTRENEGRVISVGWRRLALEQMKRYLSLPRPGTGVPGGSDDPGPGSGHGCRTDRSRCERLRHHAEPLGAGDHCRDCCRRTSDEHRPGGSRANAGSRPAGGYVLARAQGEQGPMDAAVRGAISCSTPPSPLCAPITDQPRKRNQRPFVPESTASAARSQLPAAALRGDADVEIVAINDIADAATLASFLEGLCVRSSDGVEVDGDAILVAGKRIRVTSEREPSLIPWRAERVDVVIESTG</sequence>
<dbReference type="Pfam" id="PF00440">
    <property type="entry name" value="TetR_N"/>
    <property type="match status" value="1"/>
</dbReference>
<evidence type="ECO:0000256" key="3">
    <source>
        <dbReference type="ARBA" id="ARBA00023125"/>
    </source>
</evidence>
<dbReference type="PANTHER" id="PTHR47506">
    <property type="entry name" value="TRANSCRIPTIONAL REGULATORY PROTEIN"/>
    <property type="match status" value="1"/>
</dbReference>
<dbReference type="GO" id="GO:0005634">
    <property type="term" value="C:nucleus"/>
    <property type="evidence" value="ECO:0007669"/>
    <property type="project" value="UniProtKB-SubCell"/>
</dbReference>
<accession>A0AA36C4F0</accession>
<feature type="region of interest" description="Disordered" evidence="5">
    <location>
        <begin position="172"/>
        <end position="191"/>
    </location>
</feature>
<keyword evidence="2" id="KW-0805">Transcription regulation</keyword>
<dbReference type="Pfam" id="PF00044">
    <property type="entry name" value="Gp_dh_N"/>
    <property type="match status" value="1"/>
</dbReference>
<dbReference type="GO" id="GO:0051287">
    <property type="term" value="F:NAD binding"/>
    <property type="evidence" value="ECO:0007669"/>
    <property type="project" value="InterPro"/>
</dbReference>
<gene>
    <name evidence="7" type="ORF">MSPICULIGERA_LOCUS66</name>
</gene>
<dbReference type="InterPro" id="IPR020828">
    <property type="entry name" value="GlycerAld_3-P_DH_NAD(P)-bd"/>
</dbReference>
<keyword evidence="8" id="KW-1185">Reference proteome</keyword>
<dbReference type="Proteomes" id="UP001177023">
    <property type="component" value="Unassembled WGS sequence"/>
</dbReference>
<name>A0AA36C4F0_9BILA</name>
<dbReference type="AlphaFoldDB" id="A0AA36C4F0"/>
<evidence type="ECO:0000256" key="1">
    <source>
        <dbReference type="ARBA" id="ARBA00004123"/>
    </source>
</evidence>
<feature type="region of interest" description="Disordered" evidence="5">
    <location>
        <begin position="223"/>
        <end position="247"/>
    </location>
</feature>
<dbReference type="SMART" id="SM00846">
    <property type="entry name" value="Gp_dh_N"/>
    <property type="match status" value="1"/>
</dbReference>
<keyword evidence="3" id="KW-0238">DNA-binding</keyword>
<dbReference type="InterPro" id="IPR009057">
    <property type="entry name" value="Homeodomain-like_sf"/>
</dbReference>
<feature type="non-terminal residue" evidence="7">
    <location>
        <position position="332"/>
    </location>
</feature>
<evidence type="ECO:0000313" key="8">
    <source>
        <dbReference type="Proteomes" id="UP001177023"/>
    </source>
</evidence>
<comment type="caution">
    <text evidence="7">The sequence shown here is derived from an EMBL/GenBank/DDBJ whole genome shotgun (WGS) entry which is preliminary data.</text>
</comment>
<dbReference type="GO" id="GO:0003677">
    <property type="term" value="F:DNA binding"/>
    <property type="evidence" value="ECO:0007669"/>
    <property type="project" value="UniProtKB-KW"/>
</dbReference>
<dbReference type="SUPFAM" id="SSF51735">
    <property type="entry name" value="NAD(P)-binding Rossmann-fold domains"/>
    <property type="match status" value="1"/>
</dbReference>
<dbReference type="InterPro" id="IPR036291">
    <property type="entry name" value="NAD(P)-bd_dom_sf"/>
</dbReference>
<feature type="region of interest" description="Disordered" evidence="5">
    <location>
        <begin position="121"/>
        <end position="146"/>
    </location>
</feature>
<protein>
    <recommendedName>
        <fullName evidence="6">Glyceraldehyde 3-phosphate dehydrogenase NAD(P) binding domain-containing protein</fullName>
    </recommendedName>
</protein>
<evidence type="ECO:0000256" key="2">
    <source>
        <dbReference type="ARBA" id="ARBA00023015"/>
    </source>
</evidence>
<dbReference type="Gene3D" id="1.10.357.10">
    <property type="entry name" value="Tetracycline Repressor, domain 2"/>
    <property type="match status" value="1"/>
</dbReference>
<evidence type="ECO:0000256" key="4">
    <source>
        <dbReference type="ARBA" id="ARBA00023163"/>
    </source>
</evidence>
<reference evidence="7" key="1">
    <citation type="submission" date="2023-06" db="EMBL/GenBank/DDBJ databases">
        <authorList>
            <person name="Delattre M."/>
        </authorList>
    </citation>
    <scope>NUCLEOTIDE SEQUENCE</scope>
    <source>
        <strain evidence="7">AF72</strain>
    </source>
</reference>